<gene>
    <name evidence="3" type="ORF">AALP_AAs51909U000300</name>
</gene>
<dbReference type="Pfam" id="PF22757">
    <property type="entry name" value="GeBP-like_C"/>
    <property type="match status" value="1"/>
</dbReference>
<feature type="region of interest" description="Disordered" evidence="1">
    <location>
        <begin position="1"/>
        <end position="103"/>
    </location>
</feature>
<sequence>MAKKKNTEPLEDPHIQTSSDEEEAENSSGGEEEDNSGSESGSEEDVPKATVITSGNIPVPDTVASAPPVVQSGLKRPRSEETSTLFESDSDDSETEEDKEVVPVTTSVKLKDKEVVDAAASTPMALKYALKRPASEGTSTAVKKVKIVEQSDSKRPRFQRVWTPKDEFLLLKVVGKSSGNGKAKRSRRKKIEEEPEKDVLVPHWFETSLLVQYSASHGLDKEYVIQKWREMSMEDKKIFEEKSKLLRDKEVECAVFKTKYLNEVVPMIFKPS</sequence>
<dbReference type="InterPro" id="IPR053933">
    <property type="entry name" value="GeBP-like_C"/>
</dbReference>
<protein>
    <recommendedName>
        <fullName evidence="2">Glabrous enhancer-binding protein-like C-terminal domain-containing protein</fullName>
    </recommendedName>
</protein>
<dbReference type="AlphaFoldDB" id="A0A087G2I5"/>
<evidence type="ECO:0000256" key="1">
    <source>
        <dbReference type="SAM" id="MobiDB-lite"/>
    </source>
</evidence>
<evidence type="ECO:0000313" key="3">
    <source>
        <dbReference type="EMBL" id="KFK24087.1"/>
    </source>
</evidence>
<name>A0A087G2I5_ARAAL</name>
<dbReference type="EMBL" id="KL972206">
    <property type="protein sequence ID" value="KFK24087.1"/>
    <property type="molecule type" value="Genomic_DNA"/>
</dbReference>
<dbReference type="Proteomes" id="UP000029120">
    <property type="component" value="Unassembled WGS sequence"/>
</dbReference>
<feature type="compositionally biased region" description="Basic and acidic residues" evidence="1">
    <location>
        <begin position="1"/>
        <end position="14"/>
    </location>
</feature>
<keyword evidence="4" id="KW-1185">Reference proteome</keyword>
<organism evidence="3 4">
    <name type="scientific">Arabis alpina</name>
    <name type="common">Alpine rock-cress</name>
    <dbReference type="NCBI Taxonomy" id="50452"/>
    <lineage>
        <taxon>Eukaryota</taxon>
        <taxon>Viridiplantae</taxon>
        <taxon>Streptophyta</taxon>
        <taxon>Embryophyta</taxon>
        <taxon>Tracheophyta</taxon>
        <taxon>Spermatophyta</taxon>
        <taxon>Magnoliopsida</taxon>
        <taxon>eudicotyledons</taxon>
        <taxon>Gunneridae</taxon>
        <taxon>Pentapetalae</taxon>
        <taxon>rosids</taxon>
        <taxon>malvids</taxon>
        <taxon>Brassicales</taxon>
        <taxon>Brassicaceae</taxon>
        <taxon>Arabideae</taxon>
        <taxon>Arabis</taxon>
    </lineage>
</organism>
<evidence type="ECO:0000313" key="4">
    <source>
        <dbReference type="Proteomes" id="UP000029120"/>
    </source>
</evidence>
<accession>A0A087G2I5</accession>
<feature type="compositionally biased region" description="Acidic residues" evidence="1">
    <location>
        <begin position="19"/>
        <end position="44"/>
    </location>
</feature>
<reference evidence="4" key="1">
    <citation type="journal article" date="2015" name="Nat. Plants">
        <title>Genome expansion of Arabis alpina linked with retrotransposition and reduced symmetric DNA methylation.</title>
        <authorList>
            <person name="Willing E.M."/>
            <person name="Rawat V."/>
            <person name="Mandakova T."/>
            <person name="Maumus F."/>
            <person name="James G.V."/>
            <person name="Nordstroem K.J."/>
            <person name="Becker C."/>
            <person name="Warthmann N."/>
            <person name="Chica C."/>
            <person name="Szarzynska B."/>
            <person name="Zytnicki M."/>
            <person name="Albani M.C."/>
            <person name="Kiefer C."/>
            <person name="Bergonzi S."/>
            <person name="Castaings L."/>
            <person name="Mateos J.L."/>
            <person name="Berns M.C."/>
            <person name="Bujdoso N."/>
            <person name="Piofczyk T."/>
            <person name="de Lorenzo L."/>
            <person name="Barrero-Sicilia C."/>
            <person name="Mateos I."/>
            <person name="Piednoel M."/>
            <person name="Hagmann J."/>
            <person name="Chen-Min-Tao R."/>
            <person name="Iglesias-Fernandez R."/>
            <person name="Schuster S.C."/>
            <person name="Alonso-Blanco C."/>
            <person name="Roudier F."/>
            <person name="Carbonero P."/>
            <person name="Paz-Ares J."/>
            <person name="Davis S.J."/>
            <person name="Pecinka A."/>
            <person name="Quesneville H."/>
            <person name="Colot V."/>
            <person name="Lysak M.A."/>
            <person name="Weigel D."/>
            <person name="Coupland G."/>
            <person name="Schneeberger K."/>
        </authorList>
    </citation>
    <scope>NUCLEOTIDE SEQUENCE [LARGE SCALE GENOMIC DNA]</scope>
    <source>
        <strain evidence="4">cv. Pajares</strain>
    </source>
</reference>
<evidence type="ECO:0000259" key="2">
    <source>
        <dbReference type="Pfam" id="PF22757"/>
    </source>
</evidence>
<dbReference type="Gramene" id="KFK24087">
    <property type="protein sequence ID" value="KFK24087"/>
    <property type="gene ID" value="AALP_AAs51909U000300"/>
</dbReference>
<feature type="compositionally biased region" description="Acidic residues" evidence="1">
    <location>
        <begin position="88"/>
        <end position="99"/>
    </location>
</feature>
<proteinExistence type="predicted"/>
<feature type="domain" description="Glabrous enhancer-binding protein-like C-terminal" evidence="2">
    <location>
        <begin position="204"/>
        <end position="268"/>
    </location>
</feature>